<dbReference type="Pfam" id="PF04191">
    <property type="entry name" value="PEMT"/>
    <property type="match status" value="1"/>
</dbReference>
<evidence type="ECO:0000313" key="7">
    <source>
        <dbReference type="Proteomes" id="UP001501455"/>
    </source>
</evidence>
<evidence type="ECO:0000256" key="3">
    <source>
        <dbReference type="ARBA" id="ARBA00022989"/>
    </source>
</evidence>
<keyword evidence="3 5" id="KW-1133">Transmembrane helix</keyword>
<protein>
    <submittedName>
        <fullName evidence="6">Isoprenylcysteine carboxylmethyltransferase family protein</fullName>
    </submittedName>
</protein>
<keyword evidence="2 5" id="KW-0812">Transmembrane</keyword>
<feature type="transmembrane region" description="Helical" evidence="5">
    <location>
        <begin position="100"/>
        <end position="119"/>
    </location>
</feature>
<evidence type="ECO:0000313" key="6">
    <source>
        <dbReference type="EMBL" id="GAA3493764.1"/>
    </source>
</evidence>
<dbReference type="EMBL" id="BAAAXF010000014">
    <property type="protein sequence ID" value="GAA3493764.1"/>
    <property type="molecule type" value="Genomic_DNA"/>
</dbReference>
<sequence>MRVRAGLLVLHPGEGGEYPMIGWAWAALALYGFWLLSAFGLRTLIQRRRTGDSGFRGLSGTPGSASWWAGVLFVVALLGAVAAPAATLAGLPVLIDDIPAVYGIGAAIAMLGVAGTLTAQQAMGASWRVGVDHAERTALVSDGPFAHIRNPIFTTMAVTGLGLTLMVPNVLALACLAALIIAVELQVRVVEEPYLRAVHGPTYLHYAATAGRFVPGIGRERTSRKDAGLQS</sequence>
<dbReference type="InterPro" id="IPR007318">
    <property type="entry name" value="Phopholipid_MeTrfase"/>
</dbReference>
<dbReference type="Gene3D" id="1.20.120.1630">
    <property type="match status" value="1"/>
</dbReference>
<keyword evidence="7" id="KW-1185">Reference proteome</keyword>
<evidence type="ECO:0000256" key="2">
    <source>
        <dbReference type="ARBA" id="ARBA00022692"/>
    </source>
</evidence>
<comment type="subcellular location">
    <subcellularLocation>
        <location evidence="1">Endomembrane system</location>
        <topology evidence="1">Multi-pass membrane protein</topology>
    </subcellularLocation>
</comment>
<evidence type="ECO:0000256" key="1">
    <source>
        <dbReference type="ARBA" id="ARBA00004127"/>
    </source>
</evidence>
<gene>
    <name evidence="6" type="ORF">GCM10019016_008630</name>
</gene>
<evidence type="ECO:0000256" key="4">
    <source>
        <dbReference type="ARBA" id="ARBA00023136"/>
    </source>
</evidence>
<feature type="transmembrane region" description="Helical" evidence="5">
    <location>
        <begin position="157"/>
        <end position="183"/>
    </location>
</feature>
<name>A0ABP6TG52_9ACTN</name>
<accession>A0ABP6TG52</accession>
<feature type="transmembrane region" description="Helical" evidence="5">
    <location>
        <begin position="25"/>
        <end position="45"/>
    </location>
</feature>
<evidence type="ECO:0000256" key="5">
    <source>
        <dbReference type="SAM" id="Phobius"/>
    </source>
</evidence>
<comment type="caution">
    <text evidence="6">The sequence shown here is derived from an EMBL/GenBank/DDBJ whole genome shotgun (WGS) entry which is preliminary data.</text>
</comment>
<reference evidence="7" key="1">
    <citation type="journal article" date="2019" name="Int. J. Syst. Evol. Microbiol.">
        <title>The Global Catalogue of Microorganisms (GCM) 10K type strain sequencing project: providing services to taxonomists for standard genome sequencing and annotation.</title>
        <authorList>
            <consortium name="The Broad Institute Genomics Platform"/>
            <consortium name="The Broad Institute Genome Sequencing Center for Infectious Disease"/>
            <person name="Wu L."/>
            <person name="Ma J."/>
        </authorList>
    </citation>
    <scope>NUCLEOTIDE SEQUENCE [LARGE SCALE GENOMIC DNA]</scope>
    <source>
        <strain evidence="7">JCM 4816</strain>
    </source>
</reference>
<proteinExistence type="predicted"/>
<keyword evidence="4 5" id="KW-0472">Membrane</keyword>
<feature type="transmembrane region" description="Helical" evidence="5">
    <location>
        <begin position="66"/>
        <end position="94"/>
    </location>
</feature>
<organism evidence="6 7">
    <name type="scientific">Streptomyces prasinosporus</name>
    <dbReference type="NCBI Taxonomy" id="68256"/>
    <lineage>
        <taxon>Bacteria</taxon>
        <taxon>Bacillati</taxon>
        <taxon>Actinomycetota</taxon>
        <taxon>Actinomycetes</taxon>
        <taxon>Kitasatosporales</taxon>
        <taxon>Streptomycetaceae</taxon>
        <taxon>Streptomyces</taxon>
        <taxon>Streptomyces albogriseolus group</taxon>
    </lineage>
</organism>
<dbReference type="Proteomes" id="UP001501455">
    <property type="component" value="Unassembled WGS sequence"/>
</dbReference>